<organism evidence="6 7">
    <name type="scientific">Teichococcus rhizosphaerae</name>
    <dbReference type="NCBI Taxonomy" id="1335062"/>
    <lineage>
        <taxon>Bacteria</taxon>
        <taxon>Pseudomonadati</taxon>
        <taxon>Pseudomonadota</taxon>
        <taxon>Alphaproteobacteria</taxon>
        <taxon>Acetobacterales</taxon>
        <taxon>Roseomonadaceae</taxon>
        <taxon>Roseomonas</taxon>
    </lineage>
</organism>
<evidence type="ECO:0000313" key="6">
    <source>
        <dbReference type="EMBL" id="PHK94434.1"/>
    </source>
</evidence>
<gene>
    <name evidence="6" type="ORF">CR162_13145</name>
</gene>
<feature type="transmembrane region" description="Helical" evidence="4">
    <location>
        <begin position="172"/>
        <end position="192"/>
    </location>
</feature>
<dbReference type="EMBL" id="PDNU01000025">
    <property type="protein sequence ID" value="PHK94434.1"/>
    <property type="molecule type" value="Genomic_DNA"/>
</dbReference>
<dbReference type="OrthoDB" id="7488909at2"/>
<feature type="transmembrane region" description="Helical" evidence="4">
    <location>
        <begin position="297"/>
        <end position="316"/>
    </location>
</feature>
<proteinExistence type="predicted"/>
<protein>
    <submittedName>
        <fullName evidence="6">MFS transporter</fullName>
    </submittedName>
</protein>
<feature type="transmembrane region" description="Helical" evidence="4">
    <location>
        <begin position="233"/>
        <end position="255"/>
    </location>
</feature>
<evidence type="ECO:0000256" key="1">
    <source>
        <dbReference type="ARBA" id="ARBA00022692"/>
    </source>
</evidence>
<feature type="domain" description="Major facilitator superfamily (MFS) profile" evidence="5">
    <location>
        <begin position="22"/>
        <end position="409"/>
    </location>
</feature>
<evidence type="ECO:0000313" key="7">
    <source>
        <dbReference type="Proteomes" id="UP000223527"/>
    </source>
</evidence>
<dbReference type="PANTHER" id="PTHR23527">
    <property type="entry name" value="BLL3282 PROTEIN"/>
    <property type="match status" value="1"/>
</dbReference>
<reference evidence="6 7" key="1">
    <citation type="submission" date="2017-10" db="EMBL/GenBank/DDBJ databases">
        <authorList>
            <person name="Banno H."/>
            <person name="Chua N.-H."/>
        </authorList>
    </citation>
    <scope>NUCLEOTIDE SEQUENCE [LARGE SCALE GENOMIC DNA]</scope>
    <source>
        <strain evidence="6 7">YW11</strain>
    </source>
</reference>
<dbReference type="InterPro" id="IPR036259">
    <property type="entry name" value="MFS_trans_sf"/>
</dbReference>
<dbReference type="Pfam" id="PF07690">
    <property type="entry name" value="MFS_1"/>
    <property type="match status" value="1"/>
</dbReference>
<keyword evidence="7" id="KW-1185">Reference proteome</keyword>
<keyword evidence="3 4" id="KW-0472">Membrane</keyword>
<name>A0A2C7ABH2_9PROT</name>
<dbReference type="InterPro" id="IPR011701">
    <property type="entry name" value="MFS"/>
</dbReference>
<keyword evidence="2 4" id="KW-1133">Transmembrane helix</keyword>
<dbReference type="PANTHER" id="PTHR23527:SF1">
    <property type="entry name" value="BLL3282 PROTEIN"/>
    <property type="match status" value="1"/>
</dbReference>
<evidence type="ECO:0000256" key="4">
    <source>
        <dbReference type="SAM" id="Phobius"/>
    </source>
</evidence>
<evidence type="ECO:0000259" key="5">
    <source>
        <dbReference type="PROSITE" id="PS50850"/>
    </source>
</evidence>
<sequence>MDAARRAVQDDGRMFAAPTVWTVMVALIGVHLAGMGAFLTLPVLAPLIARELALPPSLVGLHTGLVYAGALVSGPFTGLLLRRHGGVRVCQGALVLIGCGIALAALGHPLALAASALLAGLGHGPVTPSGSHLLAGRAPARQRSLIFSLKQCGVPAGSMLTAALAPAVGVAFGWRAGALTMAALALLAALALQPLRAALDADRDPAAAGGPRAAWRDAVGSLGLLRQDRRLRALTCAAAGFGVSQFCFAAFFVAWQVEALGTPLTEAGLRMALAQGAGVAGRVFWGLLADRIGPVPVLVMIGAGAVLGCVALALAGPEWPGVAVTLAGMVLGATGIGWNGVLLGEVARIAPAGRVGGATAALGVVFGLVQVVMPVAFTGLVAGTGSYLGGFLLCAACSLAGALWVRGGR</sequence>
<dbReference type="Gene3D" id="1.20.1250.20">
    <property type="entry name" value="MFS general substrate transporter like domains"/>
    <property type="match status" value="2"/>
</dbReference>
<comment type="caution">
    <text evidence="6">The sequence shown here is derived from an EMBL/GenBank/DDBJ whole genome shotgun (WGS) entry which is preliminary data.</text>
</comment>
<dbReference type="PROSITE" id="PS50850">
    <property type="entry name" value="MFS"/>
    <property type="match status" value="1"/>
</dbReference>
<dbReference type="AlphaFoldDB" id="A0A2C7ABH2"/>
<evidence type="ECO:0000256" key="2">
    <source>
        <dbReference type="ARBA" id="ARBA00022989"/>
    </source>
</evidence>
<feature type="transmembrane region" description="Helical" evidence="4">
    <location>
        <begin position="93"/>
        <end position="119"/>
    </location>
</feature>
<dbReference type="InterPro" id="IPR020846">
    <property type="entry name" value="MFS_dom"/>
</dbReference>
<feature type="transmembrane region" description="Helical" evidence="4">
    <location>
        <begin position="322"/>
        <end position="343"/>
    </location>
</feature>
<feature type="transmembrane region" description="Helical" evidence="4">
    <location>
        <begin position="387"/>
        <end position="405"/>
    </location>
</feature>
<feature type="transmembrane region" description="Helical" evidence="4">
    <location>
        <begin position="355"/>
        <end position="381"/>
    </location>
</feature>
<dbReference type="InterPro" id="IPR052952">
    <property type="entry name" value="MFS-Transporter"/>
</dbReference>
<feature type="transmembrane region" description="Helical" evidence="4">
    <location>
        <begin position="20"/>
        <end position="44"/>
    </location>
</feature>
<accession>A0A2C7ABH2</accession>
<dbReference type="GO" id="GO:0022857">
    <property type="term" value="F:transmembrane transporter activity"/>
    <property type="evidence" value="ECO:0007669"/>
    <property type="project" value="InterPro"/>
</dbReference>
<keyword evidence="1 4" id="KW-0812">Transmembrane</keyword>
<evidence type="ECO:0000256" key="3">
    <source>
        <dbReference type="ARBA" id="ARBA00023136"/>
    </source>
</evidence>
<dbReference type="SUPFAM" id="SSF103473">
    <property type="entry name" value="MFS general substrate transporter"/>
    <property type="match status" value="1"/>
</dbReference>
<feature type="transmembrane region" description="Helical" evidence="4">
    <location>
        <begin position="64"/>
        <end position="81"/>
    </location>
</feature>
<dbReference type="Proteomes" id="UP000223527">
    <property type="component" value="Unassembled WGS sequence"/>
</dbReference>
<feature type="transmembrane region" description="Helical" evidence="4">
    <location>
        <begin position="267"/>
        <end position="285"/>
    </location>
</feature>